<organism evidence="2 3">
    <name type="scientific">Coemansia brasiliensis</name>
    <dbReference type="NCBI Taxonomy" id="2650707"/>
    <lineage>
        <taxon>Eukaryota</taxon>
        <taxon>Fungi</taxon>
        <taxon>Fungi incertae sedis</taxon>
        <taxon>Zoopagomycota</taxon>
        <taxon>Kickxellomycotina</taxon>
        <taxon>Kickxellomycetes</taxon>
        <taxon>Kickxellales</taxon>
        <taxon>Kickxellaceae</taxon>
        <taxon>Coemansia</taxon>
    </lineage>
</organism>
<dbReference type="OrthoDB" id="509821at2759"/>
<evidence type="ECO:0000256" key="1">
    <source>
        <dbReference type="SAM" id="MobiDB-lite"/>
    </source>
</evidence>
<name>A0A9W8I475_9FUNG</name>
<protein>
    <submittedName>
        <fullName evidence="2">Uncharacterized protein</fullName>
    </submittedName>
</protein>
<dbReference type="Proteomes" id="UP001139887">
    <property type="component" value="Unassembled WGS sequence"/>
</dbReference>
<reference evidence="2" key="1">
    <citation type="submission" date="2022-07" db="EMBL/GenBank/DDBJ databases">
        <title>Phylogenomic reconstructions and comparative analyses of Kickxellomycotina fungi.</title>
        <authorList>
            <person name="Reynolds N.K."/>
            <person name="Stajich J.E."/>
            <person name="Barry K."/>
            <person name="Grigoriev I.V."/>
            <person name="Crous P."/>
            <person name="Smith M.E."/>
        </authorList>
    </citation>
    <scope>NUCLEOTIDE SEQUENCE</scope>
    <source>
        <strain evidence="2">NRRL 1566</strain>
    </source>
</reference>
<sequence>AGVPMEVWSWVEWMGVVILAYNIGEAMWVLLQPQRQYTDVAMTATQRLRMGLDSSCSSKNAVSAPKMTPSRATPTQQRTPGSAVTDLDSRRRTPVRGTAGVLRSPSARGDGQELTLTQVLKKVPGASMVTDLSTPTRAADALDSPFHLSTPRLPMGQRGLNDVAATPLQQHLHGQPVGLYHTATPVGRSGGGEGSKGATRDGTSSVEYLEPDEVLERYMVERELPGWVENMHVWFVRHLLRPLNKQIMELDTLFEQHGLGHLSCRRAMLDPKALDQSRTQQPQPSSLFGSQLRTGFGGLGNSMTGTNVLSHAPGSQPVPQTLEELTQRYGDLPQTKERMALEKYLLVPTTTTDRSYVVDRVATLAQSGALPAYVFDGGDSSSWNASKHPTDAQLLFHLFCTFMDQSMPPVQNTRRPFTDRFVLQAENRPNSNLPVQIIQVSRKKPHFCLVVKGAFYDVAAGHNNLFATLVLFVLEVQRECAGYLGLTNLGGKQVDLLNVIS</sequence>
<dbReference type="Pfam" id="PF09786">
    <property type="entry name" value="CytochromB561_N"/>
    <property type="match status" value="1"/>
</dbReference>
<gene>
    <name evidence="2" type="ORF">IWW36_004795</name>
</gene>
<keyword evidence="3" id="KW-1185">Reference proteome</keyword>
<accession>A0A9W8I475</accession>
<feature type="compositionally biased region" description="Polar residues" evidence="1">
    <location>
        <begin position="70"/>
        <end position="82"/>
    </location>
</feature>
<dbReference type="AlphaFoldDB" id="A0A9W8I475"/>
<dbReference type="GO" id="GO:0016020">
    <property type="term" value="C:membrane"/>
    <property type="evidence" value="ECO:0007669"/>
    <property type="project" value="TreeGrafter"/>
</dbReference>
<feature type="region of interest" description="Disordered" evidence="1">
    <location>
        <begin position="184"/>
        <end position="206"/>
    </location>
</feature>
<dbReference type="EMBL" id="JANBUW010000809">
    <property type="protein sequence ID" value="KAJ2845404.1"/>
    <property type="molecule type" value="Genomic_DNA"/>
</dbReference>
<dbReference type="PANTHER" id="PTHR21780:SF0">
    <property type="entry name" value="TRANSMEMBRANE PROTEIN 209"/>
    <property type="match status" value="1"/>
</dbReference>
<comment type="caution">
    <text evidence="2">The sequence shown here is derived from an EMBL/GenBank/DDBJ whole genome shotgun (WGS) entry which is preliminary data.</text>
</comment>
<evidence type="ECO:0000313" key="2">
    <source>
        <dbReference type="EMBL" id="KAJ2845404.1"/>
    </source>
</evidence>
<feature type="non-terminal residue" evidence="2">
    <location>
        <position position="1"/>
    </location>
</feature>
<dbReference type="InterPro" id="IPR019176">
    <property type="entry name" value="Cytochrome_B561-rel"/>
</dbReference>
<dbReference type="PANTHER" id="PTHR21780">
    <property type="entry name" value="TRANSMEMBRANE PROTEIN 209"/>
    <property type="match status" value="1"/>
</dbReference>
<feature type="region of interest" description="Disordered" evidence="1">
    <location>
        <begin position="55"/>
        <end position="88"/>
    </location>
</feature>
<evidence type="ECO:0000313" key="3">
    <source>
        <dbReference type="Proteomes" id="UP001139887"/>
    </source>
</evidence>
<proteinExistence type="predicted"/>